<accession>A0ABS4IGH7</accession>
<reference evidence="2 3" key="1">
    <citation type="submission" date="2021-03" db="EMBL/GenBank/DDBJ databases">
        <title>Genomic Encyclopedia of Type Strains, Phase IV (KMG-IV): sequencing the most valuable type-strain genomes for metagenomic binning, comparative biology and taxonomic classification.</title>
        <authorList>
            <person name="Goeker M."/>
        </authorList>
    </citation>
    <scope>NUCLEOTIDE SEQUENCE [LARGE SCALE GENOMIC DNA]</scope>
    <source>
        <strain evidence="2 3">DSM 25609</strain>
    </source>
</reference>
<dbReference type="Proteomes" id="UP001519345">
    <property type="component" value="Unassembled WGS sequence"/>
</dbReference>
<sequence length="41" mass="4959">MFNLPWETALLMLPWPVIWVTLALVMYFKMRRDEKSGDTEE</sequence>
<organism evidence="2 3">
    <name type="scientific">Virgibacillus natechei</name>
    <dbReference type="NCBI Taxonomy" id="1216297"/>
    <lineage>
        <taxon>Bacteria</taxon>
        <taxon>Bacillati</taxon>
        <taxon>Bacillota</taxon>
        <taxon>Bacilli</taxon>
        <taxon>Bacillales</taxon>
        <taxon>Bacillaceae</taxon>
        <taxon>Virgibacillus</taxon>
    </lineage>
</organism>
<keyword evidence="1" id="KW-1133">Transmembrane helix</keyword>
<evidence type="ECO:0000313" key="2">
    <source>
        <dbReference type="EMBL" id="MBP1970049.1"/>
    </source>
</evidence>
<dbReference type="EMBL" id="JAGGKX010000010">
    <property type="protein sequence ID" value="MBP1970049.1"/>
    <property type="molecule type" value="Genomic_DNA"/>
</dbReference>
<keyword evidence="1" id="KW-0812">Transmembrane</keyword>
<gene>
    <name evidence="2" type="ORF">J2Z83_002165</name>
</gene>
<keyword evidence="1" id="KW-0472">Membrane</keyword>
<evidence type="ECO:0000256" key="1">
    <source>
        <dbReference type="SAM" id="Phobius"/>
    </source>
</evidence>
<keyword evidence="3" id="KW-1185">Reference proteome</keyword>
<dbReference type="RefSeq" id="WP_264917313.1">
    <property type="nucleotide sequence ID" value="NZ_CP110224.1"/>
</dbReference>
<feature type="transmembrane region" description="Helical" evidence="1">
    <location>
        <begin position="6"/>
        <end position="28"/>
    </location>
</feature>
<protein>
    <submittedName>
        <fullName evidence="2">Uncharacterized protein</fullName>
    </submittedName>
</protein>
<name>A0ABS4IGH7_9BACI</name>
<comment type="caution">
    <text evidence="2">The sequence shown here is derived from an EMBL/GenBank/DDBJ whole genome shotgun (WGS) entry which is preliminary data.</text>
</comment>
<evidence type="ECO:0000313" key="3">
    <source>
        <dbReference type="Proteomes" id="UP001519345"/>
    </source>
</evidence>
<proteinExistence type="predicted"/>